<protein>
    <submittedName>
        <fullName evidence="2">AsmA family protein</fullName>
    </submittedName>
</protein>
<dbReference type="GO" id="GO:0005886">
    <property type="term" value="C:plasma membrane"/>
    <property type="evidence" value="ECO:0007669"/>
    <property type="project" value="TreeGrafter"/>
</dbReference>
<sequence length="689" mass="73874">MSVRRVLGRSLAVLLLLFAALAIGLSSFDWNRLKPILNDKVSVALDRPFAIHGNLAVVWRRTPELGGWHALLPWPLLVAEDLRLGNPPWAKGQQFVSLKRVELRLALLPLLWRQLSILHIQLSEPHAHFERLADGRNNWTFDRGKQTPDAEPSPWTLDIGVIGFDRGIIRVDDRGLQSELELRVDPLGKPIPFSQIVGAKAAERASAAGAAAQDYAFAWQVKGYYRGQALSGNGKVGGLLALQDASQPFPVQAKVQIGSTQIGLAGILRDPQNLGALDLRLQLSGRSLAQLYPLTGVTLPDTPAFATDGQLSAQLREAGGARFRYRQFNGTIGGSDIHGDLTYVAGQPRPKLSGTLSSNQLRFADLAPLIGADSPAEQQARGVVSQQPADKVLPVEQFRTERWRAMDADVSFSGKRIVHGEQLPLDDLFSHIVLADGQLRLQPLRFAMAGGKLEANLQFNGGVTPLQGKAQVQARNLRLKQLFPTFEAMRTSLGALHGDAELSGTGNSVAALLGSANGGAKLLINDGAISRDLMEIVGLNVGNYVVGQLFGDKPVRINCAAADLGWHNGVLNPRLAVFDTENAIVHIGGTANFKNEKLDLSIHPQSKGVRIISLRSPLYVRGTFKQPQAGVQALPLLARGAGLLALGAVVAPAAGLLALVAPSGGEAPNECTPLLQRLQAPAPAPRAPR</sequence>
<dbReference type="KEGG" id="pcav:D3880_02105"/>
<dbReference type="GO" id="GO:0090313">
    <property type="term" value="P:regulation of protein targeting to membrane"/>
    <property type="evidence" value="ECO:0007669"/>
    <property type="project" value="TreeGrafter"/>
</dbReference>
<dbReference type="OrthoDB" id="5749006at2"/>
<dbReference type="EMBL" id="CP032419">
    <property type="protein sequence ID" value="AYC31253.1"/>
    <property type="molecule type" value="Genomic_DNA"/>
</dbReference>
<feature type="domain" description="AsmA" evidence="1">
    <location>
        <begin position="4"/>
        <end position="574"/>
    </location>
</feature>
<proteinExistence type="predicted"/>
<dbReference type="PANTHER" id="PTHR30441">
    <property type="entry name" value="DUF748 DOMAIN-CONTAINING PROTEIN"/>
    <property type="match status" value="1"/>
</dbReference>
<name>A0A385Z085_9PSED</name>
<evidence type="ECO:0000313" key="2">
    <source>
        <dbReference type="EMBL" id="AYC31253.1"/>
    </source>
</evidence>
<evidence type="ECO:0000313" key="3">
    <source>
        <dbReference type="Proteomes" id="UP000265560"/>
    </source>
</evidence>
<organism evidence="2 3">
    <name type="scientific">Pseudomonas cavernae</name>
    <dbReference type="NCBI Taxonomy" id="2320867"/>
    <lineage>
        <taxon>Bacteria</taxon>
        <taxon>Pseudomonadati</taxon>
        <taxon>Pseudomonadota</taxon>
        <taxon>Gammaproteobacteria</taxon>
        <taxon>Pseudomonadales</taxon>
        <taxon>Pseudomonadaceae</taxon>
        <taxon>Pseudomonas</taxon>
    </lineage>
</organism>
<accession>A0A385Z085</accession>
<keyword evidence="3" id="KW-1185">Reference proteome</keyword>
<gene>
    <name evidence="2" type="ORF">D3880_02105</name>
</gene>
<dbReference type="PANTHER" id="PTHR30441:SF9">
    <property type="entry name" value="ASMA FAMILY PROTEIN YHJG"/>
    <property type="match status" value="1"/>
</dbReference>
<dbReference type="InterPro" id="IPR052894">
    <property type="entry name" value="AsmA-related"/>
</dbReference>
<dbReference type="RefSeq" id="WP_119891886.1">
    <property type="nucleotide sequence ID" value="NZ_CP032419.1"/>
</dbReference>
<dbReference type="Pfam" id="PF05170">
    <property type="entry name" value="AsmA"/>
    <property type="match status" value="1"/>
</dbReference>
<evidence type="ECO:0000259" key="1">
    <source>
        <dbReference type="Pfam" id="PF05170"/>
    </source>
</evidence>
<dbReference type="Proteomes" id="UP000265560">
    <property type="component" value="Chromosome"/>
</dbReference>
<dbReference type="InterPro" id="IPR007844">
    <property type="entry name" value="AsmA"/>
</dbReference>
<dbReference type="AlphaFoldDB" id="A0A385Z085"/>
<reference evidence="3" key="1">
    <citation type="submission" date="2018-09" db="EMBL/GenBank/DDBJ databases">
        <authorList>
            <person name="Zhu H."/>
        </authorList>
    </citation>
    <scope>NUCLEOTIDE SEQUENCE [LARGE SCALE GENOMIC DNA]</scope>
    <source>
        <strain evidence="3">K2W31S-8</strain>
    </source>
</reference>